<dbReference type="PANTHER" id="PTHR43864:SF1">
    <property type="entry name" value="XANTHINE PHOSPHORIBOSYLTRANSFERASE"/>
    <property type="match status" value="1"/>
</dbReference>
<gene>
    <name evidence="4" type="ordered locus">Calag_0580</name>
</gene>
<keyword evidence="4" id="KW-0328">Glycosyltransferase</keyword>
<dbReference type="InParanoid" id="L0A8X6"/>
<dbReference type="OrthoDB" id="31493at2157"/>
<sequence length="230" mass="25353">MPQQNYEERLRAVKILRSARKFLSLSKISELTGLSLSIISRYSSEYTLPSEGNAREIINSLLSKQIISNIVANAIKVYNGFYDISGVTWNPDALLLISEYVKKRFNGNFDRILTPEAGGISLATSISISSGVPMVVAKKQRPISSEPIIEGVHFYGPASYTVFYVPKRELPKGGKILIVDDFSVRGHTLNALIELIRKAGAEPRSMLVIVGIGKDWKLLPDSEALIEISG</sequence>
<accession>L0A8X6</accession>
<dbReference type="RefSeq" id="WP_015232236.1">
    <property type="nucleotide sequence ID" value="NC_019791.1"/>
</dbReference>
<feature type="domain" description="Phosphoribosyltransferase" evidence="3">
    <location>
        <begin position="96"/>
        <end position="205"/>
    </location>
</feature>
<dbReference type="Gene3D" id="3.40.50.2020">
    <property type="match status" value="1"/>
</dbReference>
<dbReference type="GO" id="GO:0016757">
    <property type="term" value="F:glycosyltransferase activity"/>
    <property type="evidence" value="ECO:0007669"/>
    <property type="project" value="UniProtKB-KW"/>
</dbReference>
<dbReference type="GO" id="GO:0006166">
    <property type="term" value="P:purine ribonucleoside salvage"/>
    <property type="evidence" value="ECO:0007669"/>
    <property type="project" value="UniProtKB-KW"/>
</dbReference>
<protein>
    <submittedName>
        <fullName evidence="4">PRPP-binding protein, adenine/guanine phosphoribosyltransferase</fullName>
    </submittedName>
</protein>
<dbReference type="Proteomes" id="UP000010469">
    <property type="component" value="Chromosome"/>
</dbReference>
<name>L0A8X6_CALLD</name>
<evidence type="ECO:0000259" key="3">
    <source>
        <dbReference type="Pfam" id="PF00156"/>
    </source>
</evidence>
<keyword evidence="1 4" id="KW-0808">Transferase</keyword>
<evidence type="ECO:0000313" key="4">
    <source>
        <dbReference type="EMBL" id="AFZ70338.1"/>
    </source>
</evidence>
<keyword evidence="2" id="KW-0660">Purine salvage</keyword>
<evidence type="ECO:0000256" key="1">
    <source>
        <dbReference type="ARBA" id="ARBA00022679"/>
    </source>
</evidence>
<keyword evidence="5" id="KW-1185">Reference proteome</keyword>
<dbReference type="KEGG" id="clg:Calag_0580"/>
<reference evidence="5" key="1">
    <citation type="submission" date="2012-03" db="EMBL/GenBank/DDBJ databases">
        <title>Complete genome of Caldisphaera lagunensis DSM 15908.</title>
        <authorList>
            <person name="Lucas S."/>
            <person name="Copeland A."/>
            <person name="Lapidus A."/>
            <person name="Glavina del Rio T."/>
            <person name="Dalin E."/>
            <person name="Tice H."/>
            <person name="Bruce D."/>
            <person name="Goodwin L."/>
            <person name="Pitluck S."/>
            <person name="Peters L."/>
            <person name="Mikhailova N."/>
            <person name="Teshima H."/>
            <person name="Kyrpides N."/>
            <person name="Mavromatis K."/>
            <person name="Ivanova N."/>
            <person name="Brettin T."/>
            <person name="Detter J.C."/>
            <person name="Han C."/>
            <person name="Larimer F."/>
            <person name="Land M."/>
            <person name="Hauser L."/>
            <person name="Markowitz V."/>
            <person name="Cheng J.-F."/>
            <person name="Hugenholtz P."/>
            <person name="Woyke T."/>
            <person name="Wu D."/>
            <person name="Spring S."/>
            <person name="Schroeder M."/>
            <person name="Brambilla E."/>
            <person name="Klenk H.-P."/>
            <person name="Eisen J.A."/>
        </authorList>
    </citation>
    <scope>NUCLEOTIDE SEQUENCE [LARGE SCALE GENOMIC DNA]</scope>
    <source>
        <strain evidence="5">DSM 15908 / JCM 11604 / IC-154</strain>
    </source>
</reference>
<dbReference type="InterPro" id="IPR050118">
    <property type="entry name" value="Pur/Pyrimidine_PRTase"/>
</dbReference>
<proteinExistence type="predicted"/>
<dbReference type="GeneID" id="14211840"/>
<evidence type="ECO:0000256" key="2">
    <source>
        <dbReference type="ARBA" id="ARBA00022726"/>
    </source>
</evidence>
<dbReference type="EMBL" id="CP003378">
    <property type="protein sequence ID" value="AFZ70338.1"/>
    <property type="molecule type" value="Genomic_DNA"/>
</dbReference>
<dbReference type="STRING" id="1056495.Calag_0580"/>
<dbReference type="InterPro" id="IPR000836">
    <property type="entry name" value="PRTase_dom"/>
</dbReference>
<dbReference type="SUPFAM" id="SSF53271">
    <property type="entry name" value="PRTase-like"/>
    <property type="match status" value="1"/>
</dbReference>
<dbReference type="HOGENOM" id="CLU_086256_1_0_2"/>
<dbReference type="eggNOG" id="arCOG00031">
    <property type="taxonomic scope" value="Archaea"/>
</dbReference>
<organism evidence="4 5">
    <name type="scientific">Caldisphaera lagunensis (strain DSM 15908 / JCM 11604 / ANMR 0165 / IC-154)</name>
    <dbReference type="NCBI Taxonomy" id="1056495"/>
    <lineage>
        <taxon>Archaea</taxon>
        <taxon>Thermoproteota</taxon>
        <taxon>Thermoprotei</taxon>
        <taxon>Acidilobales</taxon>
        <taxon>Caldisphaeraceae</taxon>
        <taxon>Caldisphaera</taxon>
    </lineage>
</organism>
<dbReference type="CDD" id="cd06223">
    <property type="entry name" value="PRTases_typeI"/>
    <property type="match status" value="1"/>
</dbReference>
<dbReference type="InterPro" id="IPR029057">
    <property type="entry name" value="PRTase-like"/>
</dbReference>
<evidence type="ECO:0000313" key="5">
    <source>
        <dbReference type="Proteomes" id="UP000010469"/>
    </source>
</evidence>
<dbReference type="AlphaFoldDB" id="L0A8X6"/>
<dbReference type="PANTHER" id="PTHR43864">
    <property type="entry name" value="HYPOXANTHINE/GUANINE PHOSPHORIBOSYLTRANSFERASE"/>
    <property type="match status" value="1"/>
</dbReference>
<dbReference type="Pfam" id="PF00156">
    <property type="entry name" value="Pribosyltran"/>
    <property type="match status" value="1"/>
</dbReference>